<dbReference type="PANTHER" id="PTHR16305:SF28">
    <property type="entry name" value="GUANYLATE CYCLASE DOMAIN-CONTAINING PROTEIN"/>
    <property type="match status" value="1"/>
</dbReference>
<keyword evidence="1" id="KW-0547">Nucleotide-binding</keyword>
<dbReference type="Gene3D" id="3.40.50.300">
    <property type="entry name" value="P-loop containing nucleotide triphosphate hydrolases"/>
    <property type="match status" value="1"/>
</dbReference>
<evidence type="ECO:0000256" key="2">
    <source>
        <dbReference type="ARBA" id="ARBA00022840"/>
    </source>
</evidence>
<evidence type="ECO:0000256" key="1">
    <source>
        <dbReference type="ARBA" id="ARBA00022741"/>
    </source>
</evidence>
<dbReference type="InterPro" id="IPR041664">
    <property type="entry name" value="AAA_16"/>
</dbReference>
<dbReference type="Pfam" id="PF13191">
    <property type="entry name" value="AAA_16"/>
    <property type="match status" value="1"/>
</dbReference>
<dbReference type="PANTHER" id="PTHR16305">
    <property type="entry name" value="TESTICULAR SOLUBLE ADENYLYL CYCLASE"/>
    <property type="match status" value="1"/>
</dbReference>
<feature type="domain" description="Orc1-like AAA ATPase" evidence="3">
    <location>
        <begin position="36"/>
        <end position="221"/>
    </location>
</feature>
<gene>
    <name evidence="4" type="ORF">B0W48_13930</name>
</gene>
<evidence type="ECO:0000259" key="3">
    <source>
        <dbReference type="Pfam" id="PF13191"/>
    </source>
</evidence>
<reference evidence="4 5" key="1">
    <citation type="submission" date="2017-02" db="EMBL/GenBank/DDBJ databases">
        <title>Complete genome sequence of the cold-active Pseudoalteromonas aliena strain EH1 isolated from Arctic seawater.</title>
        <authorList>
            <person name="Kim E."/>
            <person name="Heo E."/>
            <person name="Kim H."/>
            <person name="Kim D."/>
        </authorList>
    </citation>
    <scope>NUCLEOTIDE SEQUENCE [LARGE SCALE GENOMIC DNA]</scope>
    <source>
        <strain evidence="4 5">EH1</strain>
    </source>
</reference>
<protein>
    <recommendedName>
        <fullName evidence="3">Orc1-like AAA ATPase domain-containing protein</fullName>
    </recommendedName>
</protein>
<organism evidence="4 5">
    <name type="scientific">Pseudoalteromonas aliena</name>
    <dbReference type="NCBI Taxonomy" id="247523"/>
    <lineage>
        <taxon>Bacteria</taxon>
        <taxon>Pseudomonadati</taxon>
        <taxon>Pseudomonadota</taxon>
        <taxon>Gammaproteobacteria</taxon>
        <taxon>Alteromonadales</taxon>
        <taxon>Pseudoalteromonadaceae</taxon>
        <taxon>Pseudoalteromonas</taxon>
    </lineage>
</organism>
<evidence type="ECO:0000313" key="4">
    <source>
        <dbReference type="EMBL" id="AQQ00813.1"/>
    </source>
</evidence>
<dbReference type="GO" id="GO:0005737">
    <property type="term" value="C:cytoplasm"/>
    <property type="evidence" value="ECO:0007669"/>
    <property type="project" value="TreeGrafter"/>
</dbReference>
<name>A0A1Q2H0E8_9GAMM</name>
<dbReference type="SUPFAM" id="SSF52540">
    <property type="entry name" value="P-loop containing nucleoside triphosphate hydrolases"/>
    <property type="match status" value="1"/>
</dbReference>
<keyword evidence="2" id="KW-0067">ATP-binding</keyword>
<dbReference type="STRING" id="247523.B0W48_13930"/>
<dbReference type="EMBL" id="CP019628">
    <property type="protein sequence ID" value="AQQ00813.1"/>
    <property type="molecule type" value="Genomic_DNA"/>
</dbReference>
<evidence type="ECO:0000313" key="5">
    <source>
        <dbReference type="Proteomes" id="UP000188243"/>
    </source>
</evidence>
<dbReference type="Proteomes" id="UP000188243">
    <property type="component" value="Chromosome"/>
</dbReference>
<dbReference type="GO" id="GO:0004016">
    <property type="term" value="F:adenylate cyclase activity"/>
    <property type="evidence" value="ECO:0007669"/>
    <property type="project" value="TreeGrafter"/>
</dbReference>
<dbReference type="InterPro" id="IPR027417">
    <property type="entry name" value="P-loop_NTPase"/>
</dbReference>
<dbReference type="KEGG" id="paln:B0W48_13930"/>
<dbReference type="GO" id="GO:0005524">
    <property type="term" value="F:ATP binding"/>
    <property type="evidence" value="ECO:0007669"/>
    <property type="project" value="UniProtKB-KW"/>
</dbReference>
<accession>A0A1Q2H0E8</accession>
<proteinExistence type="predicted"/>
<dbReference type="AlphaFoldDB" id="A0A1Q2H0E8"/>
<dbReference type="RefSeq" id="WP_167368319.1">
    <property type="nucleotide sequence ID" value="NZ_CP019628.1"/>
</dbReference>
<sequence>MNLAQYFQVSVESLLPNSPIPAWLYGHLIKTTPPPCFGRDWELHQLHTLLSFVESDQKSKSVYLFGMIGAGKTLLIDTLSAYTKASGKGVINLICDRGIKPEKSVFSIAIFIEKLLHINEIKDEQQIRNKVNLVSSSTLSNLRTIQLLELPLNENQQQTLKVLSANRVRELDHMIAYDLMSYAAHKNIALITIDDIHQLSAPETRFIRLFIEREFTHPILILLAAQEKNQLITQPDWLAFAHSIALKTLNTQALNSLAKQYIESQGLCSAKYQSRIQIAIERAAGNPSFLQQLLLSSHPHLVLPEKLQHLISTMLTKMPIELTLLLKLAALIGLTFNVEQLNHFIRKKQTYSALCLIQKMLSTGLVVYKSDHFIFCHPLVWEIIKNQVNKVELNWYQREQKEVKKVSEPNLTRY</sequence>